<gene>
    <name evidence="3" type="ORF">PLEPLA_LOCUS47299</name>
</gene>
<dbReference type="AlphaFoldDB" id="A0A9N7W254"/>
<dbReference type="Pfam" id="PF12509">
    <property type="entry name" value="DUF3715"/>
    <property type="match status" value="1"/>
</dbReference>
<reference evidence="3" key="1">
    <citation type="submission" date="2020-03" db="EMBL/GenBank/DDBJ databases">
        <authorList>
            <person name="Weist P."/>
        </authorList>
    </citation>
    <scope>NUCLEOTIDE SEQUENCE</scope>
</reference>
<organism evidence="3 4">
    <name type="scientific">Pleuronectes platessa</name>
    <name type="common">European plaice</name>
    <dbReference type="NCBI Taxonomy" id="8262"/>
    <lineage>
        <taxon>Eukaryota</taxon>
        <taxon>Metazoa</taxon>
        <taxon>Chordata</taxon>
        <taxon>Craniata</taxon>
        <taxon>Vertebrata</taxon>
        <taxon>Euteleostomi</taxon>
        <taxon>Actinopterygii</taxon>
        <taxon>Neopterygii</taxon>
        <taxon>Teleostei</taxon>
        <taxon>Neoteleostei</taxon>
        <taxon>Acanthomorphata</taxon>
        <taxon>Carangaria</taxon>
        <taxon>Pleuronectiformes</taxon>
        <taxon>Pleuronectoidei</taxon>
        <taxon>Pleuronectidae</taxon>
        <taxon>Pleuronectes</taxon>
    </lineage>
</organism>
<evidence type="ECO:0000259" key="2">
    <source>
        <dbReference type="Pfam" id="PF12509"/>
    </source>
</evidence>
<dbReference type="Gene3D" id="3.90.228.10">
    <property type="match status" value="1"/>
</dbReference>
<protein>
    <recommendedName>
        <fullName evidence="2">TASOR pseudo-PARP domain-containing protein</fullName>
    </recommendedName>
</protein>
<feature type="compositionally biased region" description="Polar residues" evidence="1">
    <location>
        <begin position="29"/>
        <end position="44"/>
    </location>
</feature>
<sequence>MALNPSAAGRRDPDRAGAAGRHPDGGEPQKNSAATSAPANQNGVQAGCGDVVMPEQEAPERRRNAPTDARSFSGSPSTGPRPSEELPRRNFQIPRKARERKGLYNFLRPDSREFEDLVKILSSFYLDSSSRSTFSYSKARMVYNELLEKEFIEKRREMKQEGRTEQELTESYCFLFPDKAKLHWICEKGLAVGHSKITTLGNPSMGVYLSKYSDLLQINPFEVGSSGDMVLFKVMRGRIKHNHENMPKNAMEPTPKFDCNLSKSANRVTSLLSYRAFELTQQYFYEFAFDEIKARPRHVCPYAVVSFKYIGKEAAATPMTAHRFNTISPEGSKGKNCYTGVERPTTEQGSGVIPNLFTIVFAALPSFQTA</sequence>
<name>A0A9N7W254_PLEPL</name>
<dbReference type="PANTHER" id="PTHR16207:SF1">
    <property type="entry name" value="PROTEIN TASOR"/>
    <property type="match status" value="1"/>
</dbReference>
<feature type="compositionally biased region" description="Polar residues" evidence="1">
    <location>
        <begin position="70"/>
        <end position="80"/>
    </location>
</feature>
<evidence type="ECO:0000313" key="4">
    <source>
        <dbReference type="Proteomes" id="UP001153269"/>
    </source>
</evidence>
<feature type="region of interest" description="Disordered" evidence="1">
    <location>
        <begin position="1"/>
        <end position="94"/>
    </location>
</feature>
<dbReference type="Proteomes" id="UP001153269">
    <property type="component" value="Unassembled WGS sequence"/>
</dbReference>
<feature type="compositionally biased region" description="Basic and acidic residues" evidence="1">
    <location>
        <begin position="9"/>
        <end position="27"/>
    </location>
</feature>
<evidence type="ECO:0000256" key="1">
    <source>
        <dbReference type="SAM" id="MobiDB-lite"/>
    </source>
</evidence>
<dbReference type="GO" id="GO:0005654">
    <property type="term" value="C:nucleoplasm"/>
    <property type="evidence" value="ECO:0007669"/>
    <property type="project" value="TreeGrafter"/>
</dbReference>
<feature type="domain" description="TASOR pseudo-PARP" evidence="2">
    <location>
        <begin position="157"/>
        <end position="301"/>
    </location>
</feature>
<dbReference type="GO" id="GO:0097355">
    <property type="term" value="P:protein localization to heterochromatin"/>
    <property type="evidence" value="ECO:0007669"/>
    <property type="project" value="TreeGrafter"/>
</dbReference>
<dbReference type="GO" id="GO:0003682">
    <property type="term" value="F:chromatin binding"/>
    <property type="evidence" value="ECO:0007669"/>
    <property type="project" value="TreeGrafter"/>
</dbReference>
<evidence type="ECO:0000313" key="3">
    <source>
        <dbReference type="EMBL" id="CAB1459462.1"/>
    </source>
</evidence>
<dbReference type="GO" id="GO:0000792">
    <property type="term" value="C:heterochromatin"/>
    <property type="evidence" value="ECO:0007669"/>
    <property type="project" value="TreeGrafter"/>
</dbReference>
<keyword evidence="4" id="KW-1185">Reference proteome</keyword>
<dbReference type="InterPro" id="IPR046432">
    <property type="entry name" value="TASOR"/>
</dbReference>
<dbReference type="EMBL" id="CADEAL010004434">
    <property type="protein sequence ID" value="CAB1459462.1"/>
    <property type="molecule type" value="Genomic_DNA"/>
</dbReference>
<dbReference type="InterPro" id="IPR022188">
    <property type="entry name" value="TASOR_DUF3715"/>
</dbReference>
<comment type="caution">
    <text evidence="3">The sequence shown here is derived from an EMBL/GenBank/DDBJ whole genome shotgun (WGS) entry which is preliminary data.</text>
</comment>
<dbReference type="GO" id="GO:0045814">
    <property type="term" value="P:negative regulation of gene expression, epigenetic"/>
    <property type="evidence" value="ECO:0007669"/>
    <property type="project" value="InterPro"/>
</dbReference>
<accession>A0A9N7W254</accession>
<proteinExistence type="predicted"/>
<dbReference type="PANTHER" id="PTHR16207">
    <property type="entry name" value="SET DOMAIN-CONTAINING PROTEIN"/>
    <property type="match status" value="1"/>
</dbReference>